<keyword evidence="3" id="KW-0325">Glycoprotein</keyword>
<dbReference type="Pfam" id="PF01433">
    <property type="entry name" value="Peptidase_M1"/>
    <property type="match status" value="1"/>
</dbReference>
<evidence type="ECO:0000256" key="4">
    <source>
        <dbReference type="ARBA" id="ARBA00022670"/>
    </source>
</evidence>
<dbReference type="PANTHER" id="PTHR11533">
    <property type="entry name" value="PROTEASE M1 ZINC METALLOPROTEASE"/>
    <property type="match status" value="1"/>
</dbReference>
<dbReference type="CDD" id="cd09601">
    <property type="entry name" value="M1_APN-Q_like"/>
    <property type="match status" value="1"/>
</dbReference>
<dbReference type="InterPro" id="IPR001930">
    <property type="entry name" value="Peptidase_M1"/>
</dbReference>
<dbReference type="GO" id="GO:0042277">
    <property type="term" value="F:peptide binding"/>
    <property type="evidence" value="ECO:0007669"/>
    <property type="project" value="TreeGrafter"/>
</dbReference>
<evidence type="ECO:0000256" key="6">
    <source>
        <dbReference type="ARBA" id="ARBA00022801"/>
    </source>
</evidence>
<evidence type="ECO:0000256" key="2">
    <source>
        <dbReference type="ARBA" id="ARBA00010136"/>
    </source>
</evidence>
<dbReference type="Proteomes" id="UP001431783">
    <property type="component" value="Unassembled WGS sequence"/>
</dbReference>
<dbReference type="GO" id="GO:0005737">
    <property type="term" value="C:cytoplasm"/>
    <property type="evidence" value="ECO:0007669"/>
    <property type="project" value="TreeGrafter"/>
</dbReference>
<evidence type="ECO:0000256" key="8">
    <source>
        <dbReference type="ARBA" id="ARBA00023049"/>
    </source>
</evidence>
<dbReference type="InterPro" id="IPR042097">
    <property type="entry name" value="Aminopeptidase_N-like_N_sf"/>
</dbReference>
<dbReference type="InterPro" id="IPR034016">
    <property type="entry name" value="M1_APN-typ"/>
</dbReference>
<dbReference type="AlphaFoldDB" id="A0AAW1VCL4"/>
<dbReference type="InterPro" id="IPR050344">
    <property type="entry name" value="Peptidase_M1_aminopeptidases"/>
</dbReference>
<evidence type="ECO:0000256" key="12">
    <source>
        <dbReference type="PIRSR" id="PIRSR634016-4"/>
    </source>
</evidence>
<evidence type="ECO:0000313" key="15">
    <source>
        <dbReference type="EMBL" id="KAK9890766.1"/>
    </source>
</evidence>
<protein>
    <recommendedName>
        <fullName evidence="17">Aminopeptidase N</fullName>
    </recommendedName>
</protein>
<dbReference type="Gene3D" id="1.10.390.10">
    <property type="entry name" value="Neutral Protease Domain 2"/>
    <property type="match status" value="1"/>
</dbReference>
<dbReference type="GO" id="GO:0005886">
    <property type="term" value="C:plasma membrane"/>
    <property type="evidence" value="ECO:0007669"/>
    <property type="project" value="UniProtKB-SubCell"/>
</dbReference>
<name>A0AAW1VCL4_9CUCU</name>
<dbReference type="Gene3D" id="2.60.40.1910">
    <property type="match status" value="1"/>
</dbReference>
<evidence type="ECO:0000256" key="11">
    <source>
        <dbReference type="PIRSR" id="PIRSR634016-3"/>
    </source>
</evidence>
<comment type="similarity">
    <text evidence="2">Belongs to the peptidase M1 family.</text>
</comment>
<comment type="cofactor">
    <cofactor evidence="11">
        <name>Zn(2+)</name>
        <dbReference type="ChEBI" id="CHEBI:29105"/>
    </cofactor>
    <text evidence="11">Binds 1 zinc ion per subunit.</text>
</comment>
<dbReference type="Gene3D" id="2.60.40.1730">
    <property type="entry name" value="tricorn interacting facor f3 domain"/>
    <property type="match status" value="1"/>
</dbReference>
<dbReference type="GO" id="GO:0070006">
    <property type="term" value="F:metalloaminopeptidase activity"/>
    <property type="evidence" value="ECO:0007669"/>
    <property type="project" value="TreeGrafter"/>
</dbReference>
<dbReference type="InterPro" id="IPR045357">
    <property type="entry name" value="Aminopeptidase_N-like_N"/>
</dbReference>
<dbReference type="GO" id="GO:0005615">
    <property type="term" value="C:extracellular space"/>
    <property type="evidence" value="ECO:0007669"/>
    <property type="project" value="TreeGrafter"/>
</dbReference>
<keyword evidence="6" id="KW-0378">Hydrolase</keyword>
<evidence type="ECO:0008006" key="17">
    <source>
        <dbReference type="Google" id="ProtNLM"/>
    </source>
</evidence>
<evidence type="ECO:0000256" key="3">
    <source>
        <dbReference type="ARBA" id="ARBA00022622"/>
    </source>
</evidence>
<organism evidence="15 16">
    <name type="scientific">Henosepilachna vigintioctopunctata</name>
    <dbReference type="NCBI Taxonomy" id="420089"/>
    <lineage>
        <taxon>Eukaryota</taxon>
        <taxon>Metazoa</taxon>
        <taxon>Ecdysozoa</taxon>
        <taxon>Arthropoda</taxon>
        <taxon>Hexapoda</taxon>
        <taxon>Insecta</taxon>
        <taxon>Pterygota</taxon>
        <taxon>Neoptera</taxon>
        <taxon>Endopterygota</taxon>
        <taxon>Coleoptera</taxon>
        <taxon>Polyphaga</taxon>
        <taxon>Cucujiformia</taxon>
        <taxon>Coccinelloidea</taxon>
        <taxon>Coccinellidae</taxon>
        <taxon>Epilachninae</taxon>
        <taxon>Epilachnini</taxon>
        <taxon>Henosepilachna</taxon>
    </lineage>
</organism>
<evidence type="ECO:0000259" key="14">
    <source>
        <dbReference type="Pfam" id="PF17900"/>
    </source>
</evidence>
<dbReference type="PRINTS" id="PR00756">
    <property type="entry name" value="ALADIPTASE"/>
</dbReference>
<sequence>MGLVKAMYQYKNGTEVLVVTDFQPTYARRAFPCFDEPALKASFNFTIITPDSSWKALANSDEIDHEETPEGVIYRFKSTPPMSTDVISFAITKMDFIENNYIHKNRNLRIRTFLGDAKEENQTFVLNFADKSVQYFEEFTGVDYPMSKIDFLEYDKKFTATEYWGLTTFNRGFLHPSLDLYDSRQISIVVAHELTHYWFGNLVTNKWWSDIWLQEGFAQYLSHKVVDSVFNTTNVEEYPLDYTYEVFKEDMESKSVNPIVANCSTPKEIMLLFNDITYIKAGSLIRLLDFITGVDGFKKIIQKYFEEFSFRSANTEDFVSTVEKTIPNQHLRDFLESWLLQNRYPIVKIEEDLKNKQYVLRQRSASLFRDTDKMSPFGYKWTIPIIYTTDLKKEPTTVWFRKEMDFLTIPKGEESYIKLNYNFMGIYFTNYTQKMWLNLIENIHMLNEIEQAQLILEADKLFEAEIINCDVSLRLISRVSSEPNQYSVSPLSVLFSLRDRLKFDQTAITLLRQFYRRVRMKSKLVRRKEEDTKNFLKKVRRSIHTESPKDDIKL</sequence>
<accession>A0AAW1VCL4</accession>
<dbReference type="Pfam" id="PF17900">
    <property type="entry name" value="Peptidase_M1_N"/>
    <property type="match status" value="1"/>
</dbReference>
<feature type="domain" description="Aminopeptidase N-like N-terminal" evidence="14">
    <location>
        <begin position="1"/>
        <end position="84"/>
    </location>
</feature>
<dbReference type="SUPFAM" id="SSF55486">
    <property type="entry name" value="Metalloproteases ('zincins'), catalytic domain"/>
    <property type="match status" value="1"/>
</dbReference>
<feature type="site" description="Transition state stabilizer" evidence="12">
    <location>
        <position position="278"/>
    </location>
</feature>
<evidence type="ECO:0000313" key="16">
    <source>
        <dbReference type="Proteomes" id="UP001431783"/>
    </source>
</evidence>
<keyword evidence="9" id="KW-0449">Lipoprotein</keyword>
<evidence type="ECO:0000259" key="13">
    <source>
        <dbReference type="Pfam" id="PF01433"/>
    </source>
</evidence>
<keyword evidence="5 11" id="KW-0479">Metal-binding</keyword>
<keyword evidence="3" id="KW-0472">Membrane</keyword>
<keyword evidence="7 11" id="KW-0862">Zinc</keyword>
<comment type="subcellular location">
    <subcellularLocation>
        <location evidence="1">Cell membrane</location>
        <topology evidence="1">Lipid-anchor</topology>
        <topology evidence="1">GPI-anchor</topology>
    </subcellularLocation>
</comment>
<comment type="caution">
    <text evidence="15">The sequence shown here is derived from an EMBL/GenBank/DDBJ whole genome shotgun (WGS) entry which is preliminary data.</text>
</comment>
<feature type="binding site" evidence="11">
    <location>
        <position position="215"/>
    </location>
    <ligand>
        <name>Zn(2+)</name>
        <dbReference type="ChEBI" id="CHEBI:29105"/>
        <note>catalytic</note>
    </ligand>
</feature>
<evidence type="ECO:0000256" key="1">
    <source>
        <dbReference type="ARBA" id="ARBA00004609"/>
    </source>
</evidence>
<dbReference type="GO" id="GO:0008270">
    <property type="term" value="F:zinc ion binding"/>
    <property type="evidence" value="ECO:0007669"/>
    <property type="project" value="InterPro"/>
</dbReference>
<evidence type="ECO:0000256" key="9">
    <source>
        <dbReference type="ARBA" id="ARBA00023288"/>
    </source>
</evidence>
<dbReference type="InterPro" id="IPR027268">
    <property type="entry name" value="Peptidase_M4/M1_CTD_sf"/>
</dbReference>
<feature type="active site" description="Proton acceptor" evidence="10">
    <location>
        <position position="193"/>
    </location>
</feature>
<dbReference type="PANTHER" id="PTHR11533:SF299">
    <property type="entry name" value="AMINOPEPTIDASE"/>
    <property type="match status" value="1"/>
</dbReference>
<dbReference type="GO" id="GO:0098552">
    <property type="term" value="C:side of membrane"/>
    <property type="evidence" value="ECO:0007669"/>
    <property type="project" value="UniProtKB-KW"/>
</dbReference>
<evidence type="ECO:0000256" key="10">
    <source>
        <dbReference type="PIRSR" id="PIRSR634016-1"/>
    </source>
</evidence>
<gene>
    <name evidence="15" type="ORF">WA026_012111</name>
</gene>
<evidence type="ECO:0000256" key="5">
    <source>
        <dbReference type="ARBA" id="ARBA00022723"/>
    </source>
</evidence>
<keyword evidence="4" id="KW-0645">Protease</keyword>
<dbReference type="InterPro" id="IPR014782">
    <property type="entry name" value="Peptidase_M1_dom"/>
</dbReference>
<evidence type="ECO:0000256" key="7">
    <source>
        <dbReference type="ARBA" id="ARBA00022833"/>
    </source>
</evidence>
<keyword evidence="8" id="KW-0482">Metalloprotease</keyword>
<feature type="domain" description="Peptidase M1 membrane alanine aminopeptidase" evidence="13">
    <location>
        <begin position="125"/>
        <end position="338"/>
    </location>
</feature>
<dbReference type="GO" id="GO:0006508">
    <property type="term" value="P:proteolysis"/>
    <property type="evidence" value="ECO:0007669"/>
    <property type="project" value="UniProtKB-KW"/>
</dbReference>
<dbReference type="GO" id="GO:0043171">
    <property type="term" value="P:peptide catabolic process"/>
    <property type="evidence" value="ECO:0007669"/>
    <property type="project" value="TreeGrafter"/>
</dbReference>
<dbReference type="EMBL" id="JARQZJ010000126">
    <property type="protein sequence ID" value="KAK9890766.1"/>
    <property type="molecule type" value="Genomic_DNA"/>
</dbReference>
<reference evidence="15 16" key="1">
    <citation type="submission" date="2023-03" db="EMBL/GenBank/DDBJ databases">
        <title>Genome insight into feeding habits of ladybird beetles.</title>
        <authorList>
            <person name="Li H.-S."/>
            <person name="Huang Y.-H."/>
            <person name="Pang H."/>
        </authorList>
    </citation>
    <scope>NUCLEOTIDE SEQUENCE [LARGE SCALE GENOMIC DNA]</scope>
    <source>
        <strain evidence="15">SYSU_2023b</strain>
        <tissue evidence="15">Whole body</tissue>
    </source>
</reference>
<dbReference type="SUPFAM" id="SSF63737">
    <property type="entry name" value="Leukotriene A4 hydrolase N-terminal domain"/>
    <property type="match status" value="1"/>
</dbReference>
<feature type="binding site" evidence="11">
    <location>
        <position position="192"/>
    </location>
    <ligand>
        <name>Zn(2+)</name>
        <dbReference type="ChEBI" id="CHEBI:29105"/>
        <note>catalytic</note>
    </ligand>
</feature>
<keyword evidence="16" id="KW-1185">Reference proteome</keyword>
<proteinExistence type="inferred from homology"/>
<keyword evidence="3" id="KW-0336">GPI-anchor</keyword>
<feature type="binding site" evidence="11">
    <location>
        <position position="196"/>
    </location>
    <ligand>
        <name>Zn(2+)</name>
        <dbReference type="ChEBI" id="CHEBI:29105"/>
        <note>catalytic</note>
    </ligand>
</feature>